<feature type="region of interest" description="Disordered" evidence="1">
    <location>
        <begin position="405"/>
        <end position="513"/>
    </location>
</feature>
<feature type="compositionally biased region" description="Polar residues" evidence="1">
    <location>
        <begin position="405"/>
        <end position="423"/>
    </location>
</feature>
<feature type="domain" description="EF-hand" evidence="2">
    <location>
        <begin position="201"/>
        <end position="223"/>
    </location>
</feature>
<dbReference type="InterPro" id="IPR002048">
    <property type="entry name" value="EF_hand_dom"/>
</dbReference>
<evidence type="ECO:0000259" key="2">
    <source>
        <dbReference type="PROSITE" id="PS50222"/>
    </source>
</evidence>
<dbReference type="PANTHER" id="PTHR22576:SF37">
    <property type="entry name" value="MUCOSA-ASSOCIATED LYMPHOID TISSUE LYMPHOMA TRANSLOCATION PROTEIN 1"/>
    <property type="match status" value="1"/>
</dbReference>
<gene>
    <name evidence="3" type="ORF">ANSO36C_25340</name>
</gene>
<sequence>MAKVALLIGVSEYEPGLNPLPASVKDVQAIAKVLQHPEMCGFAEADIHLLENPDPQRMHEAIETLFSDRRKEDLILLYFSGHGIKDESGKLYLATSLTRKNSQGRLVKATAVPANFIHNIMSDSRSKRQVVILDCCFSGAFAEGLSAKDDGSVDIHTQLGGEGRVILTSSTSTQYSFQQEGDNLSIYTRYVVEGIETGAADQDNDGVISIDELHEYAKKKVREAAPAMQPEIYAVKEGFKIRLAKAPIGDPKLRYRQEVELFASRGVISAIGRNTLDLKRQSLGLLPEEATIIETEVLKPYQEYQKRLQQYEQVLIAEIKKKYPLSDETRNELKSFQEALGLRNQDLEPILVRVAPKEVKKFVSNQSYTRNSKWAIATIVTGILLFAGFASWKWSIGYQEPQPLLTTSNSQDDGSQTTIKPESTQTKTTEPKPTQTKTTEPKPTQTKTTEPKPTQTKTTEPKPTQTKTTEPKPTQTETTEPKPTQTETTEPKPTQTETTEPKPPTPVIQQQDCLPYNPTNLQIVNEGVSGWLLTDGRSRMLILDNEADAKNALALAQRHTAHCFLGRNNTRPDRRSYIVNYWTGNSDINTTIQQPDCLSYNPANLKIVNEGDSGWLLTDGGSRMAILDNEADAKDTLVLGQQNTAQCFIGRNNTRSNRRSYIVSYWQK</sequence>
<dbReference type="SUPFAM" id="SSF52129">
    <property type="entry name" value="Caspase-like"/>
    <property type="match status" value="1"/>
</dbReference>
<evidence type="ECO:0000313" key="4">
    <source>
        <dbReference type="Proteomes" id="UP001055453"/>
    </source>
</evidence>
<feature type="compositionally biased region" description="Low complexity" evidence="1">
    <location>
        <begin position="424"/>
        <end position="498"/>
    </location>
</feature>
<dbReference type="Pfam" id="PF00656">
    <property type="entry name" value="Peptidase_C14"/>
    <property type="match status" value="1"/>
</dbReference>
<dbReference type="InterPro" id="IPR052039">
    <property type="entry name" value="Caspase-related_regulators"/>
</dbReference>
<dbReference type="PROSITE" id="PS00018">
    <property type="entry name" value="EF_HAND_1"/>
    <property type="match status" value="1"/>
</dbReference>
<organism evidence="3 4">
    <name type="scientific">Nostoc cf. commune SO-36</name>
    <dbReference type="NCBI Taxonomy" id="449208"/>
    <lineage>
        <taxon>Bacteria</taxon>
        <taxon>Bacillati</taxon>
        <taxon>Cyanobacteriota</taxon>
        <taxon>Cyanophyceae</taxon>
        <taxon>Nostocales</taxon>
        <taxon>Nostocaceae</taxon>
        <taxon>Nostoc</taxon>
    </lineage>
</organism>
<dbReference type="PANTHER" id="PTHR22576">
    <property type="entry name" value="MUCOSA ASSOCIATED LYMPHOID TISSUE LYMPHOMA TRANSLOCATION PROTEIN 1/PARACASPASE"/>
    <property type="match status" value="1"/>
</dbReference>
<dbReference type="EMBL" id="AP025732">
    <property type="protein sequence ID" value="BDI16732.1"/>
    <property type="molecule type" value="Genomic_DNA"/>
</dbReference>
<dbReference type="InterPro" id="IPR029030">
    <property type="entry name" value="Caspase-like_dom_sf"/>
</dbReference>
<keyword evidence="4" id="KW-1185">Reference proteome</keyword>
<evidence type="ECO:0000313" key="3">
    <source>
        <dbReference type="EMBL" id="BDI16732.1"/>
    </source>
</evidence>
<name>A0ABM7Z1E5_NOSCO</name>
<accession>A0ABM7Z1E5</accession>
<dbReference type="NCBIfam" id="NF047832">
    <property type="entry name" value="caspase_w_EACC1"/>
    <property type="match status" value="1"/>
</dbReference>
<dbReference type="RefSeq" id="WP_251959802.1">
    <property type="nucleotide sequence ID" value="NZ_AP025732.1"/>
</dbReference>
<reference evidence="3" key="1">
    <citation type="submission" date="2022-04" db="EMBL/GenBank/DDBJ databases">
        <title>Complete genome sequence of a cyanobacterium, Nostoc sp. SO-36, isolated in Antarctica.</title>
        <authorList>
            <person name="Kanesaki Y."/>
            <person name="Effendi D."/>
            <person name="Sakamoto T."/>
            <person name="Ohtani S."/>
            <person name="Awai K."/>
        </authorList>
    </citation>
    <scope>NUCLEOTIDE SEQUENCE</scope>
    <source>
        <strain evidence="3">SO-36</strain>
    </source>
</reference>
<dbReference type="Proteomes" id="UP001055453">
    <property type="component" value="Chromosome"/>
</dbReference>
<dbReference type="Gene3D" id="3.40.50.1460">
    <property type="match status" value="1"/>
</dbReference>
<protein>
    <recommendedName>
        <fullName evidence="2">EF-hand domain-containing protein</fullName>
    </recommendedName>
</protein>
<evidence type="ECO:0000256" key="1">
    <source>
        <dbReference type="SAM" id="MobiDB-lite"/>
    </source>
</evidence>
<dbReference type="InterPro" id="IPR018247">
    <property type="entry name" value="EF_Hand_1_Ca_BS"/>
</dbReference>
<dbReference type="PROSITE" id="PS50222">
    <property type="entry name" value="EF_HAND_2"/>
    <property type="match status" value="1"/>
</dbReference>
<dbReference type="InterPro" id="IPR011600">
    <property type="entry name" value="Pept_C14_caspase"/>
</dbReference>
<proteinExistence type="predicted"/>